<reference evidence="2" key="1">
    <citation type="submission" date="2019-10" db="EMBL/GenBank/DDBJ databases">
        <authorList>
            <person name="Soares A.E.R."/>
            <person name="Aleixo A."/>
            <person name="Schneider P."/>
            <person name="Miyaki C.Y."/>
            <person name="Schneider M.P."/>
            <person name="Mello C."/>
            <person name="Vasconcelos A.T.R."/>
        </authorList>
    </citation>
    <scope>NUCLEOTIDE SEQUENCE</scope>
    <source>
        <tissue evidence="2">Muscle</tissue>
    </source>
</reference>
<gene>
    <name evidence="2" type="ORF">WISP_69169</name>
</gene>
<sequence length="156" mass="17751">MGENQAGNVDILVGVCYRPLSQDEEVDGIFYKQLVDVFRSPALVLSGDFNVSDVCWELNTVEKRHSRRLLEYMENSFLSRLLREATRGGAALDLLFRNREGLLRDVVVRGHLGQSDHEIIEFSILSETRRGNNKTSALDFQRADFDLFSMLTGRVP</sequence>
<comment type="caution">
    <text evidence="2">The sequence shown here is derived from an EMBL/GenBank/DDBJ whole genome shotgun (WGS) entry which is preliminary data.</text>
</comment>
<dbReference type="Pfam" id="PF14529">
    <property type="entry name" value="Exo_endo_phos_2"/>
    <property type="match status" value="1"/>
</dbReference>
<dbReference type="EMBL" id="WHWB01033810">
    <property type="protein sequence ID" value="KAJ7416726.1"/>
    <property type="molecule type" value="Genomic_DNA"/>
</dbReference>
<evidence type="ECO:0000313" key="2">
    <source>
        <dbReference type="EMBL" id="KAJ7416726.1"/>
    </source>
</evidence>
<protein>
    <recommendedName>
        <fullName evidence="1">Endonuclease/exonuclease/phosphatase domain-containing protein</fullName>
    </recommendedName>
</protein>
<dbReference type="PANTHER" id="PTHR33395:SF22">
    <property type="entry name" value="REVERSE TRANSCRIPTASE DOMAIN-CONTAINING PROTEIN"/>
    <property type="match status" value="1"/>
</dbReference>
<feature type="domain" description="Endonuclease/exonuclease/phosphatase" evidence="1">
    <location>
        <begin position="15"/>
        <end position="120"/>
    </location>
</feature>
<dbReference type="InterPro" id="IPR036691">
    <property type="entry name" value="Endo/exonu/phosph_ase_sf"/>
</dbReference>
<organism evidence="2 3">
    <name type="scientific">Willisornis vidua</name>
    <name type="common">Xingu scale-backed antbird</name>
    <dbReference type="NCBI Taxonomy" id="1566151"/>
    <lineage>
        <taxon>Eukaryota</taxon>
        <taxon>Metazoa</taxon>
        <taxon>Chordata</taxon>
        <taxon>Craniata</taxon>
        <taxon>Vertebrata</taxon>
        <taxon>Euteleostomi</taxon>
        <taxon>Archelosauria</taxon>
        <taxon>Archosauria</taxon>
        <taxon>Dinosauria</taxon>
        <taxon>Saurischia</taxon>
        <taxon>Theropoda</taxon>
        <taxon>Coelurosauria</taxon>
        <taxon>Aves</taxon>
        <taxon>Neognathae</taxon>
        <taxon>Neoaves</taxon>
        <taxon>Telluraves</taxon>
        <taxon>Australaves</taxon>
        <taxon>Passeriformes</taxon>
        <taxon>Thamnophilidae</taxon>
        <taxon>Willisornis</taxon>
    </lineage>
</organism>
<dbReference type="InterPro" id="IPR005135">
    <property type="entry name" value="Endo/exonuclease/phosphatase"/>
</dbReference>
<proteinExistence type="predicted"/>
<dbReference type="Proteomes" id="UP001145742">
    <property type="component" value="Unassembled WGS sequence"/>
</dbReference>
<keyword evidence="3" id="KW-1185">Reference proteome</keyword>
<evidence type="ECO:0000313" key="3">
    <source>
        <dbReference type="Proteomes" id="UP001145742"/>
    </source>
</evidence>
<evidence type="ECO:0000259" key="1">
    <source>
        <dbReference type="Pfam" id="PF14529"/>
    </source>
</evidence>
<accession>A0ABQ9DDL6</accession>
<dbReference type="Gene3D" id="3.60.10.10">
    <property type="entry name" value="Endonuclease/exonuclease/phosphatase"/>
    <property type="match status" value="1"/>
</dbReference>
<dbReference type="SUPFAM" id="SSF56219">
    <property type="entry name" value="DNase I-like"/>
    <property type="match status" value="1"/>
</dbReference>
<name>A0ABQ9DDL6_9PASS</name>
<dbReference type="PANTHER" id="PTHR33395">
    <property type="entry name" value="TRANSCRIPTASE, PUTATIVE-RELATED-RELATED"/>
    <property type="match status" value="1"/>
</dbReference>